<dbReference type="Gramene" id="ONK77104">
    <property type="protein sequence ID" value="ONK77104"/>
    <property type="gene ID" value="A4U43_C02F3140"/>
</dbReference>
<evidence type="ECO:0000256" key="1">
    <source>
        <dbReference type="ARBA" id="ARBA00004123"/>
    </source>
</evidence>
<evidence type="ECO:0000256" key="3">
    <source>
        <dbReference type="ARBA" id="ARBA00022737"/>
    </source>
</evidence>
<keyword evidence="4" id="KW-0539">Nucleus</keyword>
<evidence type="ECO:0000256" key="2">
    <source>
        <dbReference type="ARBA" id="ARBA00022574"/>
    </source>
</evidence>
<dbReference type="OMA" id="EWESIGI"/>
<evidence type="ECO:0000256" key="4">
    <source>
        <dbReference type="ARBA" id="ARBA00023242"/>
    </source>
</evidence>
<keyword evidence="6" id="KW-1185">Reference proteome</keyword>
<evidence type="ECO:0008006" key="7">
    <source>
        <dbReference type="Google" id="ProtNLM"/>
    </source>
</evidence>
<dbReference type="PANTHER" id="PTHR22652:SF0">
    <property type="entry name" value="NUCLEOPORIN NUP43"/>
    <property type="match status" value="1"/>
</dbReference>
<evidence type="ECO:0000313" key="6">
    <source>
        <dbReference type="Proteomes" id="UP000243459"/>
    </source>
</evidence>
<gene>
    <name evidence="5" type="ORF">A4U43_C02F3140</name>
</gene>
<proteinExistence type="predicted"/>
<accession>A0A5P1FGB7</accession>
<keyword evidence="3" id="KW-0677">Repeat</keyword>
<dbReference type="EMBL" id="CM007382">
    <property type="protein sequence ID" value="ONK77104.1"/>
    <property type="molecule type" value="Genomic_DNA"/>
</dbReference>
<name>A0A5P1FGB7_ASPOF</name>
<dbReference type="InterPro" id="IPR015943">
    <property type="entry name" value="WD40/YVTN_repeat-like_dom_sf"/>
</dbReference>
<dbReference type="Gene3D" id="2.130.10.10">
    <property type="entry name" value="YVTN repeat-like/Quinoprotein amine dehydrogenase"/>
    <property type="match status" value="1"/>
</dbReference>
<protein>
    <recommendedName>
        <fullName evidence="7">Nucleoporin Nup43</fullName>
    </recommendedName>
</protein>
<dbReference type="InterPro" id="IPR036322">
    <property type="entry name" value="WD40_repeat_dom_sf"/>
</dbReference>
<dbReference type="PANTHER" id="PTHR22652">
    <property type="entry name" value="NUCLEOPORIN NUP43"/>
    <property type="match status" value="1"/>
</dbReference>
<keyword evidence="2" id="KW-0853">WD repeat</keyword>
<dbReference type="Proteomes" id="UP000243459">
    <property type="component" value="Chromosome 2"/>
</dbReference>
<reference evidence="6" key="1">
    <citation type="journal article" date="2017" name="Nat. Commun.">
        <title>The asparagus genome sheds light on the origin and evolution of a young Y chromosome.</title>
        <authorList>
            <person name="Harkess A."/>
            <person name="Zhou J."/>
            <person name="Xu C."/>
            <person name="Bowers J.E."/>
            <person name="Van der Hulst R."/>
            <person name="Ayyampalayam S."/>
            <person name="Mercati F."/>
            <person name="Riccardi P."/>
            <person name="McKain M.R."/>
            <person name="Kakrana A."/>
            <person name="Tang H."/>
            <person name="Ray J."/>
            <person name="Groenendijk J."/>
            <person name="Arikit S."/>
            <person name="Mathioni S.M."/>
            <person name="Nakano M."/>
            <person name="Shan H."/>
            <person name="Telgmann-Rauber A."/>
            <person name="Kanno A."/>
            <person name="Yue Z."/>
            <person name="Chen H."/>
            <person name="Li W."/>
            <person name="Chen Y."/>
            <person name="Xu X."/>
            <person name="Zhang Y."/>
            <person name="Luo S."/>
            <person name="Chen H."/>
            <person name="Gao J."/>
            <person name="Mao Z."/>
            <person name="Pires J.C."/>
            <person name="Luo M."/>
            <person name="Kudrna D."/>
            <person name="Wing R.A."/>
            <person name="Meyers B.C."/>
            <person name="Yi K."/>
            <person name="Kong H."/>
            <person name="Lavrijsen P."/>
            <person name="Sunseri F."/>
            <person name="Falavigna A."/>
            <person name="Ye Y."/>
            <person name="Leebens-Mack J.H."/>
            <person name="Chen G."/>
        </authorList>
    </citation>
    <scope>NUCLEOTIDE SEQUENCE [LARGE SCALE GENOMIC DNA]</scope>
    <source>
        <strain evidence="6">cv. DH0086</strain>
    </source>
</reference>
<sequence>MSNPNFHQFPQSKSIDSVRFLSPISSSIPSPSRITSLKSPTPKSIVFSTLSGTLHFAFLDPVDGSFDSGPTVETSLHRGSVSSIDVVEGGGECVSVGMDGRVNLVGVGEGGRVEWKRVADSNGLVGYSSVRWGSNVEFATGGLGFGLQWWDQRRPGGAVSQLKGNWARGNMPSMVHSIDIHPSRKHICVAGGSGGTIFAWDLRWQQQPIILSGAGVSGTSQSLSESDVWEVQYDNHTLSSSVTSAPSTKILPVMMCSEDGILAVLEQDAEPIELLGEPCAINTFDIDPQNPSEVICALEWESIGILTRPRMVAY</sequence>
<comment type="subcellular location">
    <subcellularLocation>
        <location evidence="1">Nucleus</location>
    </subcellularLocation>
</comment>
<dbReference type="GO" id="GO:0031080">
    <property type="term" value="C:nuclear pore outer ring"/>
    <property type="evidence" value="ECO:0007669"/>
    <property type="project" value="TreeGrafter"/>
</dbReference>
<dbReference type="AlphaFoldDB" id="A0A5P1FGB7"/>
<organism evidence="5 6">
    <name type="scientific">Asparagus officinalis</name>
    <name type="common">Garden asparagus</name>
    <dbReference type="NCBI Taxonomy" id="4686"/>
    <lineage>
        <taxon>Eukaryota</taxon>
        <taxon>Viridiplantae</taxon>
        <taxon>Streptophyta</taxon>
        <taxon>Embryophyta</taxon>
        <taxon>Tracheophyta</taxon>
        <taxon>Spermatophyta</taxon>
        <taxon>Magnoliopsida</taxon>
        <taxon>Liliopsida</taxon>
        <taxon>Asparagales</taxon>
        <taxon>Asparagaceae</taxon>
        <taxon>Asparagoideae</taxon>
        <taxon>Asparagus</taxon>
    </lineage>
</organism>
<dbReference type="SUPFAM" id="SSF50978">
    <property type="entry name" value="WD40 repeat-like"/>
    <property type="match status" value="1"/>
</dbReference>
<evidence type="ECO:0000313" key="5">
    <source>
        <dbReference type="EMBL" id="ONK77104.1"/>
    </source>
</evidence>